<dbReference type="Proteomes" id="UP001265746">
    <property type="component" value="Unassembled WGS sequence"/>
</dbReference>
<gene>
    <name evidence="2" type="ORF">N8I77_005096</name>
</gene>
<feature type="transmembrane region" description="Helical" evidence="1">
    <location>
        <begin position="178"/>
        <end position="199"/>
    </location>
</feature>
<reference evidence="2" key="1">
    <citation type="submission" date="2023-06" db="EMBL/GenBank/DDBJ databases">
        <authorList>
            <person name="Noh H."/>
        </authorList>
    </citation>
    <scope>NUCLEOTIDE SEQUENCE</scope>
    <source>
        <strain evidence="2">DUCC20226</strain>
    </source>
</reference>
<evidence type="ECO:0000313" key="3">
    <source>
        <dbReference type="Proteomes" id="UP001265746"/>
    </source>
</evidence>
<keyword evidence="1" id="KW-1133">Transmembrane helix</keyword>
<dbReference type="EMBL" id="JAUJFL010000002">
    <property type="protein sequence ID" value="KAK2611772.1"/>
    <property type="molecule type" value="Genomic_DNA"/>
</dbReference>
<feature type="transmembrane region" description="Helical" evidence="1">
    <location>
        <begin position="253"/>
        <end position="271"/>
    </location>
</feature>
<protein>
    <submittedName>
        <fullName evidence="2">Uncharacterized protein</fullName>
    </submittedName>
</protein>
<feature type="transmembrane region" description="Helical" evidence="1">
    <location>
        <begin position="150"/>
        <end position="172"/>
    </location>
</feature>
<evidence type="ECO:0000256" key="1">
    <source>
        <dbReference type="SAM" id="Phobius"/>
    </source>
</evidence>
<keyword evidence="1" id="KW-0812">Transmembrane</keyword>
<dbReference type="AlphaFoldDB" id="A0AAD9SPS5"/>
<feature type="transmembrane region" description="Helical" evidence="1">
    <location>
        <begin position="51"/>
        <end position="75"/>
    </location>
</feature>
<keyword evidence="1" id="KW-0472">Membrane</keyword>
<sequence>MSTPEAELRQQWGNPRDILSLLLLLGGDIVQKAIAQLVGHQVRPFGQRGPTISVAPVAFSFGWVAYGFSSLLAAFGDMALMPACDHPCVLVNCSTGFARENRSWALGRLLRDHEIRHVVDPRPVEEGGRAESLRVDIFELLPVAPPARDLVWWLGWVTLFVQVAIAIVPWAVYGDWSIALVTLCGSLLALVTCAMPQWVEEKWTARRVEQHKVTCLTRGNGSQHVMVFIAAPGAWDLENVAAGSFSPQPETRAMALGMSIMWTCLLISVSGIQHHTWYLVCIGGIGMLQNLFAAGAPRSPQANRFHLRRSTRAPAVVGIRQSYQDLAAAEVNLTVTEDGLAELALWVSDDSQPWKPSETGEFRKQSRPMPKWIVSMSRKDGVPHWLEPVHPHVVAGDANMHPSAISVILSRTCKGGHENDSAQKREVHVPGVHGALIELEKWVPTAGLAMLEIFFPRGLAYNDTAVRDNVHKRFWRQAYHTKDLRRKTEVRRRQQYRAAAVI</sequence>
<organism evidence="2 3">
    <name type="scientific">Phomopsis amygdali</name>
    <name type="common">Fusicoccum amygdali</name>
    <dbReference type="NCBI Taxonomy" id="1214568"/>
    <lineage>
        <taxon>Eukaryota</taxon>
        <taxon>Fungi</taxon>
        <taxon>Dikarya</taxon>
        <taxon>Ascomycota</taxon>
        <taxon>Pezizomycotina</taxon>
        <taxon>Sordariomycetes</taxon>
        <taxon>Sordariomycetidae</taxon>
        <taxon>Diaporthales</taxon>
        <taxon>Diaporthaceae</taxon>
        <taxon>Diaporthe</taxon>
    </lineage>
</organism>
<accession>A0AAD9SPS5</accession>
<keyword evidence="3" id="KW-1185">Reference proteome</keyword>
<feature type="transmembrane region" description="Helical" evidence="1">
    <location>
        <begin position="277"/>
        <end position="296"/>
    </location>
</feature>
<evidence type="ECO:0000313" key="2">
    <source>
        <dbReference type="EMBL" id="KAK2611772.1"/>
    </source>
</evidence>
<proteinExistence type="predicted"/>
<comment type="caution">
    <text evidence="2">The sequence shown here is derived from an EMBL/GenBank/DDBJ whole genome shotgun (WGS) entry which is preliminary data.</text>
</comment>
<name>A0AAD9SPS5_PHOAM</name>